<dbReference type="PANTHER" id="PTHR24074">
    <property type="entry name" value="CO-CHAPERONE PROTEIN DJLA"/>
    <property type="match status" value="1"/>
</dbReference>
<dbReference type="PRINTS" id="PR00625">
    <property type="entry name" value="JDOMAIN"/>
</dbReference>
<protein>
    <recommendedName>
        <fullName evidence="4">J domain-containing protein</fullName>
    </recommendedName>
</protein>
<dbReference type="SMART" id="SM00470">
    <property type="entry name" value="ParB"/>
    <property type="match status" value="1"/>
</dbReference>
<dbReference type="CDD" id="cd06257">
    <property type="entry name" value="DnaJ"/>
    <property type="match status" value="1"/>
</dbReference>
<dbReference type="Pfam" id="PF00226">
    <property type="entry name" value="DnaJ"/>
    <property type="match status" value="1"/>
</dbReference>
<evidence type="ECO:0000313" key="5">
    <source>
        <dbReference type="EMBL" id="GAA4652053.1"/>
    </source>
</evidence>
<dbReference type="RefSeq" id="WP_345198546.1">
    <property type="nucleotide sequence ID" value="NZ_BAABFL010000468.1"/>
</dbReference>
<proteinExistence type="predicted"/>
<gene>
    <name evidence="5" type="ORF">GCM10023116_43370</name>
</gene>
<dbReference type="SUPFAM" id="SSF46565">
    <property type="entry name" value="Chaperone J-domain"/>
    <property type="match status" value="1"/>
</dbReference>
<dbReference type="Gene3D" id="3.90.1530.30">
    <property type="match status" value="1"/>
</dbReference>
<dbReference type="SMART" id="SM00271">
    <property type="entry name" value="DnaJ"/>
    <property type="match status" value="1"/>
</dbReference>
<dbReference type="Pfam" id="PF02195">
    <property type="entry name" value="ParB_N"/>
    <property type="match status" value="1"/>
</dbReference>
<evidence type="ECO:0000256" key="1">
    <source>
        <dbReference type="ARBA" id="ARBA00023186"/>
    </source>
</evidence>
<dbReference type="InterPro" id="IPR050817">
    <property type="entry name" value="DjlA_DnaK_co-chaperone"/>
</dbReference>
<keyword evidence="1" id="KW-0143">Chaperone</keyword>
<reference evidence="6" key="1">
    <citation type="journal article" date="2019" name="Int. J. Syst. Evol. Microbiol.">
        <title>The Global Catalogue of Microorganisms (GCM) 10K type strain sequencing project: providing services to taxonomists for standard genome sequencing and annotation.</title>
        <authorList>
            <consortium name="The Broad Institute Genomics Platform"/>
            <consortium name="The Broad Institute Genome Sequencing Center for Infectious Disease"/>
            <person name="Wu L."/>
            <person name="Ma J."/>
        </authorList>
    </citation>
    <scope>NUCLEOTIDE SEQUENCE [LARGE SCALE GENOMIC DNA]</scope>
    <source>
        <strain evidence="6">JCM 17805</strain>
    </source>
</reference>
<feature type="domain" description="J" evidence="4">
    <location>
        <begin position="310"/>
        <end position="361"/>
    </location>
</feature>
<dbReference type="InterPro" id="IPR036086">
    <property type="entry name" value="ParB/Sulfiredoxin_sf"/>
</dbReference>
<dbReference type="InterPro" id="IPR036869">
    <property type="entry name" value="J_dom_sf"/>
</dbReference>
<evidence type="ECO:0000313" key="6">
    <source>
        <dbReference type="Proteomes" id="UP001500604"/>
    </source>
</evidence>
<feature type="region of interest" description="Disordered" evidence="3">
    <location>
        <begin position="106"/>
        <end position="127"/>
    </location>
</feature>
<dbReference type="InterPro" id="IPR003115">
    <property type="entry name" value="ParB_N"/>
</dbReference>
<sequence length="361" mass="39808">MDTEIEIASIIVEGRFRKEMGDLQALADSIKKNGLLQSVGITKDNRLVFGGRRLEACKLLGMTHIPYREIDCDALIAEHDENEVRKDFTVSERVEIAREIEKRLSKRHGSNQHLKKEECDNNRTPVTGRSDVEAAKQAGLGSDFTLRQAKKVIDQGAPALVEAMDSGEVSISAAADVAGLDEAEQIRIVKAGEVSKKAKEIRGEGKKARKKKNEAVTESGHVVPTFSDVMKLIQRLPESEKLSVFRRLSGELKAIGDKTKGSELEKTVRRQASEIETLRKMLDAQDEKARRLQAALDELANTEIKGGFSHAYSVLGVEVDATPAEIKKAYRRKCSECHPDNGGDAAAFDEVQKAYEILKAA</sequence>
<keyword evidence="2" id="KW-0175">Coiled coil</keyword>
<dbReference type="Gene3D" id="1.10.287.110">
    <property type="entry name" value="DnaJ domain"/>
    <property type="match status" value="1"/>
</dbReference>
<dbReference type="InterPro" id="IPR001623">
    <property type="entry name" value="DnaJ_domain"/>
</dbReference>
<dbReference type="PROSITE" id="PS50076">
    <property type="entry name" value="DNAJ_2"/>
    <property type="match status" value="1"/>
</dbReference>
<accession>A0ABP8V722</accession>
<feature type="coiled-coil region" evidence="2">
    <location>
        <begin position="268"/>
        <end position="305"/>
    </location>
</feature>
<keyword evidence="6" id="KW-1185">Reference proteome</keyword>
<organism evidence="5 6">
    <name type="scientific">Kistimonas scapharcae</name>
    <dbReference type="NCBI Taxonomy" id="1036133"/>
    <lineage>
        <taxon>Bacteria</taxon>
        <taxon>Pseudomonadati</taxon>
        <taxon>Pseudomonadota</taxon>
        <taxon>Gammaproteobacteria</taxon>
        <taxon>Oceanospirillales</taxon>
        <taxon>Endozoicomonadaceae</taxon>
        <taxon>Kistimonas</taxon>
    </lineage>
</organism>
<evidence type="ECO:0000259" key="4">
    <source>
        <dbReference type="PROSITE" id="PS50076"/>
    </source>
</evidence>
<evidence type="ECO:0000256" key="3">
    <source>
        <dbReference type="SAM" id="MobiDB-lite"/>
    </source>
</evidence>
<comment type="caution">
    <text evidence="5">The sequence shown here is derived from an EMBL/GenBank/DDBJ whole genome shotgun (WGS) entry which is preliminary data.</text>
</comment>
<name>A0ABP8V722_9GAMM</name>
<dbReference type="EMBL" id="BAABFL010000468">
    <property type="protein sequence ID" value="GAA4652053.1"/>
    <property type="molecule type" value="Genomic_DNA"/>
</dbReference>
<evidence type="ECO:0000256" key="2">
    <source>
        <dbReference type="SAM" id="Coils"/>
    </source>
</evidence>
<dbReference type="Proteomes" id="UP001500604">
    <property type="component" value="Unassembled WGS sequence"/>
</dbReference>
<dbReference type="SUPFAM" id="SSF110849">
    <property type="entry name" value="ParB/Sulfiredoxin"/>
    <property type="match status" value="1"/>
</dbReference>